<feature type="compositionally biased region" description="Basic and acidic residues" evidence="1">
    <location>
        <begin position="7"/>
        <end position="20"/>
    </location>
</feature>
<evidence type="ECO:0000256" key="1">
    <source>
        <dbReference type="SAM" id="MobiDB-lite"/>
    </source>
</evidence>
<dbReference type="EMBL" id="QGKX02001521">
    <property type="protein sequence ID" value="KAF3512644.1"/>
    <property type="molecule type" value="Genomic_DNA"/>
</dbReference>
<comment type="caution">
    <text evidence="2">The sequence shown here is derived from an EMBL/GenBank/DDBJ whole genome shotgun (WGS) entry which is preliminary data.</text>
</comment>
<feature type="region of interest" description="Disordered" evidence="1">
    <location>
        <begin position="1"/>
        <end position="37"/>
    </location>
</feature>
<gene>
    <name evidence="2" type="ORF">F2Q69_00006714</name>
</gene>
<evidence type="ECO:0000313" key="3">
    <source>
        <dbReference type="Proteomes" id="UP000712600"/>
    </source>
</evidence>
<sequence length="223" mass="25476">MMTPIEMKQKQVQSDRKGGNYEDGPTCPTRQTGELDDLLDPTRQMGKLDGLLDPTRPFGELDGAFGSTRPFGELDGAFGPTRRRDELDDLLFHCSGSVCLRPVVTFLEDLSSECDKIRDAPCEGCLRTLVIKPFVVRPGVEILKTFFPREDYELSSRNLTLCTALSVICFESFPQVFDTMPRDVRDQRVGFRERPRSNHGFRGCDDYFDLRFRYRFQPDSVPL</sequence>
<reference evidence="2" key="1">
    <citation type="submission" date="2019-12" db="EMBL/GenBank/DDBJ databases">
        <title>Genome sequencing and annotation of Brassica cretica.</title>
        <authorList>
            <person name="Studholme D.J."/>
            <person name="Sarris P."/>
        </authorList>
    </citation>
    <scope>NUCLEOTIDE SEQUENCE</scope>
    <source>
        <strain evidence="2">PFS-109/04</strain>
        <tissue evidence="2">Leaf</tissue>
    </source>
</reference>
<proteinExistence type="predicted"/>
<organism evidence="2 3">
    <name type="scientific">Brassica cretica</name>
    <name type="common">Mustard</name>
    <dbReference type="NCBI Taxonomy" id="69181"/>
    <lineage>
        <taxon>Eukaryota</taxon>
        <taxon>Viridiplantae</taxon>
        <taxon>Streptophyta</taxon>
        <taxon>Embryophyta</taxon>
        <taxon>Tracheophyta</taxon>
        <taxon>Spermatophyta</taxon>
        <taxon>Magnoliopsida</taxon>
        <taxon>eudicotyledons</taxon>
        <taxon>Gunneridae</taxon>
        <taxon>Pentapetalae</taxon>
        <taxon>rosids</taxon>
        <taxon>malvids</taxon>
        <taxon>Brassicales</taxon>
        <taxon>Brassicaceae</taxon>
        <taxon>Brassiceae</taxon>
        <taxon>Brassica</taxon>
    </lineage>
</organism>
<protein>
    <submittedName>
        <fullName evidence="2">Uncharacterized protein</fullName>
    </submittedName>
</protein>
<evidence type="ECO:0000313" key="2">
    <source>
        <dbReference type="EMBL" id="KAF3512644.1"/>
    </source>
</evidence>
<dbReference type="AlphaFoldDB" id="A0A8S9P560"/>
<accession>A0A8S9P560</accession>
<name>A0A8S9P560_BRACR</name>
<dbReference type="Proteomes" id="UP000712600">
    <property type="component" value="Unassembled WGS sequence"/>
</dbReference>